<dbReference type="SUPFAM" id="SSF52540">
    <property type="entry name" value="P-loop containing nucleoside triphosphate hydrolases"/>
    <property type="match status" value="1"/>
</dbReference>
<proteinExistence type="predicted"/>
<gene>
    <name evidence="1" type="ORF">ACFQZS_14090</name>
</gene>
<comment type="caution">
    <text evidence="1">The sequence shown here is derived from an EMBL/GenBank/DDBJ whole genome shotgun (WGS) entry which is preliminary data.</text>
</comment>
<dbReference type="InterPro" id="IPR056955">
    <property type="entry name" value="ORC-CDC6-like"/>
</dbReference>
<name>A0ABW2Z3E3_9SPHI</name>
<sequence length="537" mass="61672">MPEFYLRTESIKSDDILSLSVINNYDKDIITALKSSEPCLIEGSRGTGKSFLMRVAELEIERSDVSSISVYVSFNISSLVDTEDPLQFYHWMLAKSLKALINKLKKRGIVLSSYSVSLLSNDEHNEYDGVDEDLKSIVSAFENSYKGKINIPTHSLPDIEDVKEAIETICIEHKLKRIYFFFDEAAHVFRPDQQRQFFSLFKDLRSPYITCNAAIYPGVTYFGKSFEPTHDCIYKRLDRNIKDAGYIDYFKDIVLKQSDDVTKKAIKEQGGLFKVLALSSGGNPRMLLRTIQDLERFNTQSVNQLIKQFYRSQIWIEHTELGDKYKGHKQLIDWGRDFLENIAISAIEKYNTNRKDKNKEESTIYFWVHKDSPATVKEALRLLTYTGIIRKLDSGVRASRGELGTRYEVKYGCLIALQSSPNNESDDFFNTLSIKKFPEFGKNHSSYLTISNLKNTIEDINTFRESLSNMLQKPISVLKLLTSWQKSKLNHAKIFNLEQLYSCTETELIAKIYNVGPVRARLMKNAATAELLEYLSG</sequence>
<organism evidence="1 2">
    <name type="scientific">Mucilaginibacter calamicampi</name>
    <dbReference type="NCBI Taxonomy" id="1302352"/>
    <lineage>
        <taxon>Bacteria</taxon>
        <taxon>Pseudomonadati</taxon>
        <taxon>Bacteroidota</taxon>
        <taxon>Sphingobacteriia</taxon>
        <taxon>Sphingobacteriales</taxon>
        <taxon>Sphingobacteriaceae</taxon>
        <taxon>Mucilaginibacter</taxon>
    </lineage>
</organism>
<dbReference type="Gene3D" id="3.40.50.300">
    <property type="entry name" value="P-loop containing nucleotide triphosphate hydrolases"/>
    <property type="match status" value="1"/>
</dbReference>
<dbReference type="Proteomes" id="UP001596958">
    <property type="component" value="Unassembled WGS sequence"/>
</dbReference>
<evidence type="ECO:0000313" key="1">
    <source>
        <dbReference type="EMBL" id="MFD0751276.1"/>
    </source>
</evidence>
<protein>
    <submittedName>
        <fullName evidence="1">Uncharacterized protein</fullName>
    </submittedName>
</protein>
<accession>A0ABW2Z3E3</accession>
<reference evidence="2" key="1">
    <citation type="journal article" date="2019" name="Int. J. Syst. Evol. Microbiol.">
        <title>The Global Catalogue of Microorganisms (GCM) 10K type strain sequencing project: providing services to taxonomists for standard genome sequencing and annotation.</title>
        <authorList>
            <consortium name="The Broad Institute Genomics Platform"/>
            <consortium name="The Broad Institute Genome Sequencing Center for Infectious Disease"/>
            <person name="Wu L."/>
            <person name="Ma J."/>
        </authorList>
    </citation>
    <scope>NUCLEOTIDE SEQUENCE [LARGE SCALE GENOMIC DNA]</scope>
    <source>
        <strain evidence="2">CCUG 63418</strain>
    </source>
</reference>
<keyword evidence="2" id="KW-1185">Reference proteome</keyword>
<dbReference type="EMBL" id="JBHTHU010000019">
    <property type="protein sequence ID" value="MFD0751276.1"/>
    <property type="molecule type" value="Genomic_DNA"/>
</dbReference>
<dbReference type="InterPro" id="IPR027417">
    <property type="entry name" value="P-loop_NTPase"/>
</dbReference>
<dbReference type="Pfam" id="PF24389">
    <property type="entry name" value="ORC-CDC6-like"/>
    <property type="match status" value="1"/>
</dbReference>
<evidence type="ECO:0000313" key="2">
    <source>
        <dbReference type="Proteomes" id="UP001596958"/>
    </source>
</evidence>